<dbReference type="AlphaFoldDB" id="A0A9Q9AX79"/>
<evidence type="ECO:0000313" key="3">
    <source>
        <dbReference type="Proteomes" id="UP001056384"/>
    </source>
</evidence>
<evidence type="ECO:0000259" key="1">
    <source>
        <dbReference type="Pfam" id="PF22936"/>
    </source>
</evidence>
<name>A0A9Q9AX79_9PEZI</name>
<dbReference type="Proteomes" id="UP001056384">
    <property type="component" value="Chromosome 5"/>
</dbReference>
<reference evidence="2" key="1">
    <citation type="submission" date="2022-06" db="EMBL/GenBank/DDBJ databases">
        <title>Complete genome sequences of two strains of the flax pathogen Septoria linicola.</title>
        <authorList>
            <person name="Lapalu N."/>
            <person name="Simon A."/>
            <person name="Demenou B."/>
            <person name="Paumier D."/>
            <person name="Guillot M.-P."/>
            <person name="Gout L."/>
            <person name="Valade R."/>
        </authorList>
    </citation>
    <scope>NUCLEOTIDE SEQUENCE</scope>
    <source>
        <strain evidence="2">SE15195</strain>
    </source>
</reference>
<evidence type="ECO:0000313" key="2">
    <source>
        <dbReference type="EMBL" id="USW53743.1"/>
    </source>
</evidence>
<accession>A0A9Q9AX79</accession>
<protein>
    <recommendedName>
        <fullName evidence="1">Retrovirus-related Pol polyprotein from transposon TNT 1-94-like beta-barrel domain-containing protein</fullName>
    </recommendedName>
</protein>
<organism evidence="2 3">
    <name type="scientific">Septoria linicola</name>
    <dbReference type="NCBI Taxonomy" id="215465"/>
    <lineage>
        <taxon>Eukaryota</taxon>
        <taxon>Fungi</taxon>
        <taxon>Dikarya</taxon>
        <taxon>Ascomycota</taxon>
        <taxon>Pezizomycotina</taxon>
        <taxon>Dothideomycetes</taxon>
        <taxon>Dothideomycetidae</taxon>
        <taxon>Mycosphaerellales</taxon>
        <taxon>Mycosphaerellaceae</taxon>
        <taxon>Septoria</taxon>
    </lineage>
</organism>
<dbReference type="EMBL" id="CP099422">
    <property type="protein sequence ID" value="USW53743.1"/>
    <property type="molecule type" value="Genomic_DNA"/>
</dbReference>
<feature type="domain" description="Retrovirus-related Pol polyprotein from transposon TNT 1-94-like beta-barrel" evidence="1">
    <location>
        <begin position="12"/>
        <end position="98"/>
    </location>
</feature>
<dbReference type="PANTHER" id="PTHR40628:SF1">
    <property type="entry name" value="CHROMO DOMAIN-CONTAINING PROTEIN"/>
    <property type="match status" value="1"/>
</dbReference>
<dbReference type="InterPro" id="IPR054722">
    <property type="entry name" value="PolX-like_BBD"/>
</dbReference>
<gene>
    <name evidence="2" type="ORF">Slin15195_G070620</name>
</gene>
<dbReference type="PANTHER" id="PTHR40628">
    <property type="entry name" value="CHROMO DOMAIN-CONTAINING PROTEIN"/>
    <property type="match status" value="1"/>
</dbReference>
<proteinExistence type="predicted"/>
<keyword evidence="3" id="KW-1185">Reference proteome</keyword>
<sequence>MAPTGVPYHIDWIWSNNSNVHVANHRDWFTTYTELKTHTGSIYTGDQNSVDVLGVGDVELVLQTSKTDPTASATVVLRDVLYCPSNTCNIFGHPILQDYGLITSKHDSRLLDKETGASAGLLDLGRLWRLRLVGHSATETSLSSNGIYMINAAWSEAERARWLAVKNQMSTALPPSTEEEKSWLKKHYGNEWKFLASHGLNLTKDDQRAEGHAILEAVMNDEE</sequence>
<dbReference type="Pfam" id="PF22936">
    <property type="entry name" value="Pol_BBD"/>
    <property type="match status" value="1"/>
</dbReference>